<protein>
    <submittedName>
        <fullName evidence="2">Uncharacterized protein</fullName>
    </submittedName>
</protein>
<dbReference type="EMBL" id="CAICTM010000081">
    <property type="protein sequence ID" value="CAB9500370.1"/>
    <property type="molecule type" value="Genomic_DNA"/>
</dbReference>
<evidence type="ECO:0000256" key="1">
    <source>
        <dbReference type="SAM" id="MobiDB-lite"/>
    </source>
</evidence>
<dbReference type="AlphaFoldDB" id="A0A9N8DEL9"/>
<organism evidence="2 3">
    <name type="scientific">Seminavis robusta</name>
    <dbReference type="NCBI Taxonomy" id="568900"/>
    <lineage>
        <taxon>Eukaryota</taxon>
        <taxon>Sar</taxon>
        <taxon>Stramenopiles</taxon>
        <taxon>Ochrophyta</taxon>
        <taxon>Bacillariophyta</taxon>
        <taxon>Bacillariophyceae</taxon>
        <taxon>Bacillariophycidae</taxon>
        <taxon>Naviculales</taxon>
        <taxon>Naviculaceae</taxon>
        <taxon>Seminavis</taxon>
    </lineage>
</organism>
<proteinExistence type="predicted"/>
<name>A0A9N8DEL9_9STRA</name>
<gene>
    <name evidence="2" type="ORF">SEMRO_82_G043950.1</name>
</gene>
<sequence length="198" mass="22839">MGDFFKKIQLTWISNSSSSDSDSDSEDLPSLDISSLERQARESTATRSTSSNIVKSEGYSITWALWVSTFRRSREDDLLSDHDIDGVVECHMTVPKAEDKCIPKTLSEYFRYWQEAERDQREDVPFVVPDSEGEEDEDDYYDYDEESQFDIPRTSSLTHFSYKEKPGLYLHATIWVIFKNRGMQRFSDNQGSCNSGTS</sequence>
<dbReference type="Proteomes" id="UP001153069">
    <property type="component" value="Unassembled WGS sequence"/>
</dbReference>
<accession>A0A9N8DEL9</accession>
<comment type="caution">
    <text evidence="2">The sequence shown here is derived from an EMBL/GenBank/DDBJ whole genome shotgun (WGS) entry which is preliminary data.</text>
</comment>
<feature type="compositionally biased region" description="Low complexity" evidence="1">
    <location>
        <begin position="30"/>
        <end position="51"/>
    </location>
</feature>
<feature type="region of interest" description="Disordered" evidence="1">
    <location>
        <begin position="14"/>
        <end position="51"/>
    </location>
</feature>
<keyword evidence="3" id="KW-1185">Reference proteome</keyword>
<evidence type="ECO:0000313" key="2">
    <source>
        <dbReference type="EMBL" id="CAB9500370.1"/>
    </source>
</evidence>
<evidence type="ECO:0000313" key="3">
    <source>
        <dbReference type="Proteomes" id="UP001153069"/>
    </source>
</evidence>
<reference evidence="2" key="1">
    <citation type="submission" date="2020-06" db="EMBL/GenBank/DDBJ databases">
        <authorList>
            <consortium name="Plant Systems Biology data submission"/>
        </authorList>
    </citation>
    <scope>NUCLEOTIDE SEQUENCE</scope>
    <source>
        <strain evidence="2">D6</strain>
    </source>
</reference>